<dbReference type="InterPro" id="IPR006212">
    <property type="entry name" value="Furin_repeat"/>
</dbReference>
<evidence type="ECO:0000313" key="3">
    <source>
        <dbReference type="EMBL" id="CAD8102215.1"/>
    </source>
</evidence>
<keyword evidence="4" id="KW-1185">Reference proteome</keyword>
<dbReference type="PANTHER" id="PTHR11319:SF35">
    <property type="entry name" value="OUTER MEMBRANE PROTEIN PMPC-RELATED"/>
    <property type="match status" value="1"/>
</dbReference>
<feature type="chain" id="PRO_5035874557" description="Transmembrane protein" evidence="2">
    <location>
        <begin position="17"/>
        <end position="2689"/>
    </location>
</feature>
<evidence type="ECO:0008006" key="5">
    <source>
        <dbReference type="Google" id="ProtNLM"/>
    </source>
</evidence>
<feature type="transmembrane region" description="Helical" evidence="1">
    <location>
        <begin position="2504"/>
        <end position="2523"/>
    </location>
</feature>
<comment type="caution">
    <text evidence="3">The sequence shown here is derived from an EMBL/GenBank/DDBJ whole genome shotgun (WGS) entry which is preliminary data.</text>
</comment>
<organism evidence="3 4">
    <name type="scientific">Paramecium primaurelia</name>
    <dbReference type="NCBI Taxonomy" id="5886"/>
    <lineage>
        <taxon>Eukaryota</taxon>
        <taxon>Sar</taxon>
        <taxon>Alveolata</taxon>
        <taxon>Ciliophora</taxon>
        <taxon>Intramacronucleata</taxon>
        <taxon>Oligohymenophorea</taxon>
        <taxon>Peniculida</taxon>
        <taxon>Parameciidae</taxon>
        <taxon>Paramecium</taxon>
    </lineage>
</organism>
<dbReference type="CDD" id="cd00064">
    <property type="entry name" value="FU"/>
    <property type="match status" value="1"/>
</dbReference>
<protein>
    <recommendedName>
        <fullName evidence="5">Transmembrane protein</fullName>
    </recommendedName>
</protein>
<dbReference type="Proteomes" id="UP000688137">
    <property type="component" value="Unassembled WGS sequence"/>
</dbReference>
<evidence type="ECO:0000313" key="4">
    <source>
        <dbReference type="Proteomes" id="UP000688137"/>
    </source>
</evidence>
<feature type="transmembrane region" description="Helical" evidence="1">
    <location>
        <begin position="2423"/>
        <end position="2449"/>
    </location>
</feature>
<dbReference type="EMBL" id="CAJJDM010000120">
    <property type="protein sequence ID" value="CAD8102215.1"/>
    <property type="molecule type" value="Genomic_DNA"/>
</dbReference>
<proteinExistence type="predicted"/>
<evidence type="ECO:0000256" key="1">
    <source>
        <dbReference type="SAM" id="Phobius"/>
    </source>
</evidence>
<keyword evidence="2" id="KW-0732">Signal</keyword>
<dbReference type="PANTHER" id="PTHR11319">
    <property type="entry name" value="G PROTEIN-COUPLED RECEPTOR-RELATED"/>
    <property type="match status" value="1"/>
</dbReference>
<sequence length="2689" mass="315742">MFLIFHLFYICISSFTYINDQNRYSVDTDWSNPLFSQGVVSKLCPLGAKYYMYETINTDVYYFLSSGIHLEGSLFYLHYVELSNSKQKIIHHVYYKQENQWLSNEFIFNIQDYEGRWFQQYVNYDIEQKLLNFDMRWGNYEKALNQYSFQKFEYTSFNFVIGGSFNVEHPITQTMLYLKTFPGRLQAAISVYQRDMDDAWDIYTETQCSETTTLLLGQLEMREFNQHQIYMIENQNLHYYKVTFWAKISKEYDSEIDHKIYILRIVANRFTTDFQATGSNSFILYYVYYSEQKQWMMIIQYYSYGLPIIVQFTDNNDPFLKEDVIFIQNHFLLSTWHYIQISYDPYNLNFYLINYKQDEQIEKTYQNVYQFSNIYYRLYFGGSSEELSSLGRSFGLISYYDCNNENIQCHYSCSTCFGPSQNECLSCPESTNRIYNGVDQTCRCKVWYSETSDFSCQFVTQNEVIVDLVDEQEDQDLDYCKFGEFSFDQMCFQCPSASQHNQVICVECLMRPIDWVLKSANCKGTYYQYENQSSNNFLKIQNDAKITNIQFIFENEQLIPCHGCILCNQLEDQDCYLSKYQHLNQQTYIKCQDGYRFAYGECSSIKPLKINSITCQNNCLQCKDEQCLQCSSLTQYFINFMGQCQQCSISHCKYCFQYNKYNLKQNSIFINEQSQVNDDYLVGCALCQQGYSFSFKYNLCQKNNIDNNCQYYINKDGEIICYATKFELLKNKFQQITNCQDKIPNCEQCINNLFDLMVCLQCKDGYFNNNLNGLCMACSQKFENVQSCELNNKMLQKYKLETIGYLQQLTQDFYDLSQLFKNYDQVLITQCSNNLVLDINSNKCIDSCSNCDQCDYINGEYQCIRCSSQYDENTDFYSQISGQCYQCPYPCKFCLPLDSDLIHKYNPYFLINSTSIKQTHKCLINFDNNLTYIDQRSGLIKPFNNLTQQKQKFISYSQKISTSFQNGNFVLQKSVSNYYYIIQNMIPKQQKALNNYYALKNYTATIIAEVHTTGQGFVELFNITNFHIFNSIYKNKNSYIIVTSLYGVDVIIQNLTLGDEIAKNYLTMNFPSNVKIRELLVENLYLSDATIIRINNFFKNASIEMNYLQFKNCTFQDSYFFQFTSDEFNKILIKSVKIQNCTFINSVFINQSLQNHNQQYVIEELLIEDCLLENSTIFFIPKTQDVILITNVKLFNLQLLNSTIISTFSSINLEAIKIADNLAIRSIFFYHQFESPSTSFLVNQLKCQSLQLNGSNILQIISLQQNINIDVIIKYSEFKKIDQIYSHGKISDNFIFYIQNGNLNAHHLVIQNDLIFQFLSLEDCMNIILDDLTVEKNKQINESFKSTISSTKIYQNELIYISNFDRLEFESIQILGMIQIVDPLIQIRSDESGKKYVNITNLVIQNYQSLNLLKSINSVIHIQIYSESIIELRNCIFKSNQFWYQQPNQDLFQSSFIKIKSPKSQIILNNLIFQDFIVYNSSESIILLEANSIFAQNLYVQNINVEFSDLIKSLCGFAIFQAEFINFINSELFDVNSIVYGFIYIQLKQEGKVIIQNCIFDNTIIASQKEYLTQLGGVLTIDAQQSTIQLEISDVKAKNIFTQQKCAFLHLISSTLSNDIFMKNLSFINLYSQENALGKFDFSSNSNNNKIFLYYITFNNTDEQVLNKLSKYTNSQNSSNLDGIITSSFSPVIIFHFHYAGYLNQPICKLKNGDLRLKQFFLTSIMIIFELSHIISVETSLMKNIFIEDFILLNIESQNQLRYFFKLNQTQESQYLRFRNLKLTNIKCPFCQNGLTIFLSDSDHQNILLSNINFVNNDCGNNSCFIVKSKSIKFYKSKFLNNIAQSNGILQFQNSSIKLNQIILKNNFIQNIAGAIYLLNSSIIAIDVIIINNSAKIGGAIFTEQYKLEKNTINQLMLYENKAADGLNNIKEEADLLKLSMYGVVLKTKRQEMGFLVVDSPEYLVNYKKQRINDTNIKVASGQMLKDFQIFDKSIMQYVKNNISLSIEIYTQLGEKLINNKDRKCYFEQLYVDQEKGYQLQEILISSQQENVTISSFNTETQSYSLDNMLFNLDPYSTQQIYLLVKSYCEGMSEDHIFIFNVTTLKCEIGEYYTNQQCLKCDFDKGYYSVEKDSIECQRLDPKKIKAITSQSIELLPGFWRYSYYSHYIEQCENNEQCIGGWKVNYDSCKTGSIGAICKECDLYNIRGESSFLKSLQGVCEIREMKPRIIIITLILMLFTFGVTYTISGNKYEMNLLYRSLKLKTKHFKLLFRCQIDQFSTLIRLLIHQMQILYPLLPRISFDSNFSQIIWPIGKSSKSLLYLINFVADQFQISIIYLKVIWAILIPIGQILLLGFLYQLCSKLFIDKNKSFRYTLTSCLFLLFYSMPNIMEELSLLTSSRRVVNKEWIDTNMAYLFETQQHYFWIFYFILPIMLTLFFTIPLSTFILIRKKHKQIHKIDPTIGIYGFLCNDYKEQFYYWELVNLQMRQIIIVIHTHVNDLRIIFKNLMVILILFIYFVAISLKKPYEKSNINKIEQLSLFLCSIFVCFSSLSYETKVEGLIEVQFIAELIMIIILLFLMIYIFYHIMQTFIKKNDQYFDKLRKGILLKLPKIVYCFPFIRKCLISKADTRKNVMKRFFLIKQHLKIHRLNNSRSLRQTINLNSEDNHVIMSQIQRSDHRHLIMSSYLY</sequence>
<feature type="transmembrane region" description="Helical" evidence="1">
    <location>
        <begin position="2535"/>
        <end position="2554"/>
    </location>
</feature>
<feature type="transmembrane region" description="Helical" evidence="1">
    <location>
        <begin position="2566"/>
        <end position="2585"/>
    </location>
</feature>
<keyword evidence="1" id="KW-1133">Transmembrane helix</keyword>
<accession>A0A8S1PGL1</accession>
<feature type="signal peptide" evidence="2">
    <location>
        <begin position="1"/>
        <end position="16"/>
    </location>
</feature>
<name>A0A8S1PGL1_PARPR</name>
<evidence type="ECO:0000256" key="2">
    <source>
        <dbReference type="SAM" id="SignalP"/>
    </source>
</evidence>
<keyword evidence="1" id="KW-0812">Transmembrane</keyword>
<gene>
    <name evidence="3" type="ORF">PPRIM_AZ9-3.1.T1170186</name>
</gene>
<dbReference type="OMA" id="SIMIISE"/>
<feature type="transmembrane region" description="Helical" evidence="1">
    <location>
        <begin position="2229"/>
        <end position="2249"/>
    </location>
</feature>
<reference evidence="3" key="1">
    <citation type="submission" date="2021-01" db="EMBL/GenBank/DDBJ databases">
        <authorList>
            <consortium name="Genoscope - CEA"/>
            <person name="William W."/>
        </authorList>
    </citation>
    <scope>NUCLEOTIDE SEQUENCE</scope>
</reference>
<keyword evidence="1" id="KW-0472">Membrane</keyword>
<feature type="transmembrane region" description="Helical" evidence="1">
    <location>
        <begin position="2340"/>
        <end position="2360"/>
    </location>
</feature>